<keyword evidence="1" id="KW-1133">Transmembrane helix</keyword>
<dbReference type="InterPro" id="IPR014231">
    <property type="entry name" value="Spore_YpjB"/>
</dbReference>
<feature type="signal peptide" evidence="2">
    <location>
        <begin position="1"/>
        <end position="25"/>
    </location>
</feature>
<accession>A0ABW2V5H9</accession>
<feature type="transmembrane region" description="Helical" evidence="1">
    <location>
        <begin position="254"/>
        <end position="273"/>
    </location>
</feature>
<evidence type="ECO:0000256" key="1">
    <source>
        <dbReference type="SAM" id="Phobius"/>
    </source>
</evidence>
<comment type="caution">
    <text evidence="3">The sequence shown here is derived from an EMBL/GenBank/DDBJ whole genome shotgun (WGS) entry which is preliminary data.</text>
</comment>
<evidence type="ECO:0000313" key="4">
    <source>
        <dbReference type="Proteomes" id="UP001596528"/>
    </source>
</evidence>
<evidence type="ECO:0000256" key="2">
    <source>
        <dbReference type="SAM" id="SignalP"/>
    </source>
</evidence>
<dbReference type="PROSITE" id="PS51257">
    <property type="entry name" value="PROKAR_LIPOPROTEIN"/>
    <property type="match status" value="1"/>
</dbReference>
<keyword evidence="1" id="KW-0472">Membrane</keyword>
<sequence length="298" mass="32202">MTSKRTGRRLLLVGSVTALLLLGSAAGCVQRHTVSSGMAVSIDSQTQDQLNQLDKTAERFVTQVDEGNVSAARATLRSIAEQVTQIPYEGVTTVGGIQALTETVTGAQEVVSAAGFQPQEAVWAAVRLRLATDALSHPHQPMWRQYRTGALGDAEQLEMGARQRSQAKAAAALTKLEGTLRLLQPALRISGKETELAKLKSLIGAIQQQLRSEPVDYKQVIDRSGDLNAELKQLFDGGRDAPTMAAPLDRRQPILWTLTMAGAVLAALAYAGFRMYRFETDAVVPARRPDRGEDKIGL</sequence>
<dbReference type="Proteomes" id="UP001596528">
    <property type="component" value="Unassembled WGS sequence"/>
</dbReference>
<organism evidence="3 4">
    <name type="scientific">Paenibacillus thermoaerophilus</name>
    <dbReference type="NCBI Taxonomy" id="1215385"/>
    <lineage>
        <taxon>Bacteria</taxon>
        <taxon>Bacillati</taxon>
        <taxon>Bacillota</taxon>
        <taxon>Bacilli</taxon>
        <taxon>Bacillales</taxon>
        <taxon>Paenibacillaceae</taxon>
        <taxon>Paenibacillus</taxon>
    </lineage>
</organism>
<feature type="chain" id="PRO_5046203906" evidence="2">
    <location>
        <begin position="26"/>
        <end position="298"/>
    </location>
</feature>
<dbReference type="RefSeq" id="WP_170209390.1">
    <property type="nucleotide sequence ID" value="NZ_JBHTGQ010000023.1"/>
</dbReference>
<reference evidence="4" key="1">
    <citation type="journal article" date="2019" name="Int. J. Syst. Evol. Microbiol.">
        <title>The Global Catalogue of Microorganisms (GCM) 10K type strain sequencing project: providing services to taxonomists for standard genome sequencing and annotation.</title>
        <authorList>
            <consortium name="The Broad Institute Genomics Platform"/>
            <consortium name="The Broad Institute Genome Sequencing Center for Infectious Disease"/>
            <person name="Wu L."/>
            <person name="Ma J."/>
        </authorList>
    </citation>
    <scope>NUCLEOTIDE SEQUENCE [LARGE SCALE GENOMIC DNA]</scope>
    <source>
        <strain evidence="4">JCM 18657</strain>
    </source>
</reference>
<protein>
    <submittedName>
        <fullName evidence="3">Sporulation protein YpjB</fullName>
    </submittedName>
</protein>
<dbReference type="EMBL" id="JBHTGQ010000023">
    <property type="protein sequence ID" value="MFC7750483.1"/>
    <property type="molecule type" value="Genomic_DNA"/>
</dbReference>
<dbReference type="Pfam" id="PF09577">
    <property type="entry name" value="Spore_YpjB"/>
    <property type="match status" value="1"/>
</dbReference>
<keyword evidence="1" id="KW-0812">Transmembrane</keyword>
<gene>
    <name evidence="3" type="ORF">ACFQWB_11170</name>
</gene>
<proteinExistence type="predicted"/>
<keyword evidence="2" id="KW-0732">Signal</keyword>
<name>A0ABW2V5H9_9BACL</name>
<keyword evidence="4" id="KW-1185">Reference proteome</keyword>
<evidence type="ECO:0000313" key="3">
    <source>
        <dbReference type="EMBL" id="MFC7750483.1"/>
    </source>
</evidence>